<evidence type="ECO:0000259" key="16">
    <source>
        <dbReference type="PROSITE" id="PS50113"/>
    </source>
</evidence>
<dbReference type="Pfam" id="PF08448">
    <property type="entry name" value="PAS_4"/>
    <property type="match status" value="1"/>
</dbReference>
<dbReference type="InterPro" id="IPR036890">
    <property type="entry name" value="HATPase_C_sf"/>
</dbReference>
<organism evidence="19 20">
    <name type="scientific">Roseateles aquae</name>
    <dbReference type="NCBI Taxonomy" id="3077235"/>
    <lineage>
        <taxon>Bacteria</taxon>
        <taxon>Pseudomonadati</taxon>
        <taxon>Pseudomonadota</taxon>
        <taxon>Betaproteobacteria</taxon>
        <taxon>Burkholderiales</taxon>
        <taxon>Sphaerotilaceae</taxon>
        <taxon>Roseateles</taxon>
    </lineage>
</organism>
<dbReference type="Gene3D" id="1.20.120.160">
    <property type="entry name" value="HPT domain"/>
    <property type="match status" value="1"/>
</dbReference>
<dbReference type="SUPFAM" id="SSF55874">
    <property type="entry name" value="ATPase domain of HSP90 chaperone/DNA topoisomerase II/histidine kinase"/>
    <property type="match status" value="1"/>
</dbReference>
<feature type="domain" description="PAC" evidence="16">
    <location>
        <begin position="816"/>
        <end position="868"/>
    </location>
</feature>
<feature type="domain" description="Histidine kinase" evidence="13">
    <location>
        <begin position="1285"/>
        <end position="1506"/>
    </location>
</feature>
<evidence type="ECO:0000256" key="2">
    <source>
        <dbReference type="ARBA" id="ARBA00004370"/>
    </source>
</evidence>
<feature type="modified residue" description="Phosphohistidine" evidence="9">
    <location>
        <position position="1862"/>
    </location>
</feature>
<dbReference type="InterPro" id="IPR003594">
    <property type="entry name" value="HATPase_dom"/>
</dbReference>
<dbReference type="Pfam" id="PF00512">
    <property type="entry name" value="HisKA"/>
    <property type="match status" value="1"/>
</dbReference>
<keyword evidence="4 10" id="KW-0597">Phosphoprotein</keyword>
<keyword evidence="6 12" id="KW-1133">Transmembrane helix</keyword>
<protein>
    <recommendedName>
        <fullName evidence="3">histidine kinase</fullName>
        <ecNumber evidence="3">2.7.13.3</ecNumber>
    </recommendedName>
</protein>
<dbReference type="Gene3D" id="3.30.450.350">
    <property type="entry name" value="CHASE domain"/>
    <property type="match status" value="1"/>
</dbReference>
<evidence type="ECO:0000259" key="18">
    <source>
        <dbReference type="PROSITE" id="PS50894"/>
    </source>
</evidence>
<evidence type="ECO:0000259" key="17">
    <source>
        <dbReference type="PROSITE" id="PS50839"/>
    </source>
</evidence>
<dbReference type="SMART" id="SM00086">
    <property type="entry name" value="PAC"/>
    <property type="match status" value="5"/>
</dbReference>
<sequence>MSPRRWRQALASAAPQTRRALLLTFVVLLLGLGLSALAARWVAAQLHEETDLRFEQLAHRVELELNRRLQLPVYALHGTRGIYAAGNAVQLDELRAFVDAHDLNREYPGLLGLGIAERTAVADLPQLQARVTEESGSHFEVQRGPGEATPLYVLKYIEPLANNVELWGRDLGADLVLREAIERALRNGEDSLSGRLMLPRFGQQQPGFMLIVPIYRRGSDPQTAAQRERALLGFACAPIVANELLLDLGRAAEGLLAIEVFEGEKAESGHELFASAKDSMAQGAPWQRLQTLQFGGRHITLQVTATDAFVRGQRNAGPLWVALAGAALSLLLALALWLLLIGRQRAEALAHRLTQDLERLATVAQRTANAVICTDAQLRITWVNDGFSRVSGYSAEQAMGRTAAELFAHPGSDPQVTQAFIDAARAGLGCRQEVCNRRADGQLYWVETDVQPVHDALGRLTGFIEIALDISERKRDQLRLAAALRENDDLLSTIRQHAIVSITDARGIIISANEAFCRISKYSEAELLGHTHAIVYSGVQSREFWGAVWQKISMGQSWRGQVCNRAKDGELYWVDSIIAPIRGDDGQIERYVSIRQDVTAARQASRELRRERERLNSIIDGTNAATWEWNLQTDEVIFNERWAEMIGYQLSELQPLSLQTWRKHVHPNDLRQSVTLTRRHLAGELPAYEAELRLKHRDGHWIWVLSRGKVIAHDADGKPTWMAGTHLDITARKQAEQQLRESQALFKSAERLAGVGGWALELSDQCLSGSEQNWALFEMEACGAPSLAEMLDCFLPRDREYLQDAILLASSEGQSWDLELELRTVRGRPAWLRSVGELERDEQGQARRVLGAFADISGRRALEAQMRSNNALLRSVLDSLPCALSVFDGELKLIAHNQQFRSLLGFPDQLFEGGETHFEDIIRFNAVRGEYGAIEDVEPVVKEIIERARYPEPHQLERTRPNGITLEVRGAPMPSGGFVTTYVDISERKRLEGERQRSNELLRVVLENLPCGLTVIDPQLQMVLHNNMYDQLYELDDAMRARPQFSVDELLRSRWKAGDFGDISEAAALQLGMERVRYALHSPHHWERMRPDGVCLEIRSAPVPGLGFVSTYTDVSAQRRAAQELARTVALLNAVLDSSTKVGIVASGTDRQISLFNRGAEQMLGYRAEEVLGRMTSAAFLPPLALAALAERVSAETGEQLDGFAALVHPSQLNREVESSYINKEGRRFQVLQVISELRGRDGVNHGYLAVFIDITRQKDYEAGLEEARRDAEQASVAKSQFLANMSHEIRTPMNAILGLLTLLKRTPLNVRQLDYASKTEGAARSLLSLLNDILDFSKVEAGKMGLDPQPFRLEALLRDLAVIMAANLGGKPLELLFDVDPRVPALLLGDALRLQQVLINLAGNAIKFTAQGEVVVSVQLREPVGSEAQIEFAVADTGIGIAEEHRERLFSAFSQAEASTTRRFGGTGLGLAISQRLVQLMGGHLHLDSEVGHGSRFSFVLKLPVPPLLGEGAIAAPTVQRLLIVDDHAQARHVLAAMASGLGCSVELASSLAQAEALLQVPHRFDAVLLDWQLPGQQAWQQALRAKLPALDGLHWVALLSAQGREQLSEISADAPDAMLVKPISAGMLLDALNAPSPDSGFDDLPPQRSARLAGLRLLLVEDNPHNQQVATELLADEGAEISVAENGQLALDWLARQHRLPDAVLMDVQMPVMDGLTATRKLRQELGLSDLPVIAMTANAMASDLEQSREAGMNAHVGKPFELDQLVSVLLGLVRREPAVGEPPVPSLPRFKPAQLPAELLAWAEAQQLALQEGLDRFMSKTSLYLRTLASTAQSARQLQDKLPAWLATADCEAASQALHAFKGLSATVGAHGLARWAAQGEKPLASGQLPQANWQAEAQHHLSAGSAMLDEAAQRLRAVLPDAPLRASAERTGQPERRARGDAGSSALRSALKQGLGLLQDSDMDALQFFESLMTESGGAYPERREQLQEAIANLDFAAAASCVKAWLEELA</sequence>
<dbReference type="Pfam" id="PF13426">
    <property type="entry name" value="PAS_9"/>
    <property type="match status" value="1"/>
</dbReference>
<dbReference type="InterPro" id="IPR013655">
    <property type="entry name" value="PAS_fold_3"/>
</dbReference>
<dbReference type="PROSITE" id="PS50112">
    <property type="entry name" value="PAS"/>
    <property type="match status" value="3"/>
</dbReference>
<feature type="domain" description="PAC" evidence="16">
    <location>
        <begin position="688"/>
        <end position="741"/>
    </location>
</feature>
<dbReference type="Gene3D" id="3.30.450.20">
    <property type="entry name" value="PAS domain"/>
    <property type="match status" value="7"/>
</dbReference>
<evidence type="ECO:0000256" key="8">
    <source>
        <dbReference type="ARBA" id="ARBA00023136"/>
    </source>
</evidence>
<dbReference type="PROSITE" id="PS50113">
    <property type="entry name" value="PAC"/>
    <property type="match status" value="5"/>
</dbReference>
<feature type="modified residue" description="4-aspartylphosphate" evidence="10">
    <location>
        <position position="1709"/>
    </location>
</feature>
<evidence type="ECO:0000313" key="20">
    <source>
        <dbReference type="Proteomes" id="UP001246372"/>
    </source>
</evidence>
<dbReference type="CDD" id="cd00156">
    <property type="entry name" value="REC"/>
    <property type="match status" value="1"/>
</dbReference>
<feature type="modified residue" description="4-aspartylphosphate" evidence="10">
    <location>
        <position position="1572"/>
    </location>
</feature>
<dbReference type="InterPro" id="IPR011006">
    <property type="entry name" value="CheY-like_superfamily"/>
</dbReference>
<gene>
    <name evidence="19" type="ORF">RQP53_08875</name>
</gene>
<dbReference type="Pfam" id="PF12860">
    <property type="entry name" value="PAS_7"/>
    <property type="match status" value="2"/>
</dbReference>
<evidence type="ECO:0000256" key="6">
    <source>
        <dbReference type="ARBA" id="ARBA00022989"/>
    </source>
</evidence>
<evidence type="ECO:0000259" key="13">
    <source>
        <dbReference type="PROSITE" id="PS50109"/>
    </source>
</evidence>
<dbReference type="PANTHER" id="PTHR45339:SF5">
    <property type="entry name" value="HISTIDINE KINASE"/>
    <property type="match status" value="1"/>
</dbReference>
<dbReference type="SMART" id="SM00387">
    <property type="entry name" value="HATPase_c"/>
    <property type="match status" value="1"/>
</dbReference>
<accession>A0ABU3P9W9</accession>
<dbReference type="InterPro" id="IPR001789">
    <property type="entry name" value="Sig_transdc_resp-reg_receiver"/>
</dbReference>
<dbReference type="InterPro" id="IPR036641">
    <property type="entry name" value="HPT_dom_sf"/>
</dbReference>
<comment type="subcellular location">
    <subcellularLocation>
        <location evidence="2">Membrane</location>
    </subcellularLocation>
</comment>
<dbReference type="SMART" id="SM00448">
    <property type="entry name" value="REC"/>
    <property type="match status" value="2"/>
</dbReference>
<dbReference type="InterPro" id="IPR000014">
    <property type="entry name" value="PAS"/>
</dbReference>
<dbReference type="SUPFAM" id="SSF52172">
    <property type="entry name" value="CheY-like"/>
    <property type="match status" value="2"/>
</dbReference>
<dbReference type="Gene3D" id="3.30.565.10">
    <property type="entry name" value="Histidine kinase-like ATPase, C-terminal domain"/>
    <property type="match status" value="1"/>
</dbReference>
<dbReference type="CDD" id="cd00130">
    <property type="entry name" value="PAS"/>
    <property type="match status" value="5"/>
</dbReference>
<feature type="transmembrane region" description="Helical" evidence="12">
    <location>
        <begin position="319"/>
        <end position="342"/>
    </location>
</feature>
<comment type="caution">
    <text evidence="19">The sequence shown here is derived from an EMBL/GenBank/DDBJ whole genome shotgun (WGS) entry which is preliminary data.</text>
</comment>
<dbReference type="Pfam" id="PF02518">
    <property type="entry name" value="HATPase_c"/>
    <property type="match status" value="1"/>
</dbReference>
<evidence type="ECO:0000256" key="1">
    <source>
        <dbReference type="ARBA" id="ARBA00000085"/>
    </source>
</evidence>
<dbReference type="EC" id="2.7.13.3" evidence="3"/>
<evidence type="ECO:0000256" key="12">
    <source>
        <dbReference type="SAM" id="Phobius"/>
    </source>
</evidence>
<dbReference type="InterPro" id="IPR036097">
    <property type="entry name" value="HisK_dim/P_sf"/>
</dbReference>
<evidence type="ECO:0000256" key="7">
    <source>
        <dbReference type="ARBA" id="ARBA00023012"/>
    </source>
</evidence>
<dbReference type="PROSITE" id="PS50839">
    <property type="entry name" value="CHASE"/>
    <property type="match status" value="1"/>
</dbReference>
<keyword evidence="8 12" id="KW-0472">Membrane</keyword>
<dbReference type="PRINTS" id="PR00344">
    <property type="entry name" value="BCTRLSENSOR"/>
</dbReference>
<name>A0ABU3P9W9_9BURK</name>
<dbReference type="InterPro" id="IPR005467">
    <property type="entry name" value="His_kinase_dom"/>
</dbReference>
<evidence type="ECO:0000259" key="15">
    <source>
        <dbReference type="PROSITE" id="PS50112"/>
    </source>
</evidence>
<dbReference type="SUPFAM" id="SSF55785">
    <property type="entry name" value="PYP-like sensor domain (PAS domain)"/>
    <property type="match status" value="7"/>
</dbReference>
<dbReference type="Pfam" id="PF08447">
    <property type="entry name" value="PAS_3"/>
    <property type="match status" value="2"/>
</dbReference>
<feature type="domain" description="PAC" evidence="16">
    <location>
        <begin position="430"/>
        <end position="482"/>
    </location>
</feature>
<feature type="region of interest" description="Disordered" evidence="11">
    <location>
        <begin position="1926"/>
        <end position="1949"/>
    </location>
</feature>
<evidence type="ECO:0000256" key="4">
    <source>
        <dbReference type="ARBA" id="ARBA00022553"/>
    </source>
</evidence>
<feature type="domain" description="PAS" evidence="15">
    <location>
        <begin position="356"/>
        <end position="427"/>
    </location>
</feature>
<comment type="catalytic activity">
    <reaction evidence="1">
        <text>ATP + protein L-histidine = ADP + protein N-phospho-L-histidine.</text>
        <dbReference type="EC" id="2.7.13.3"/>
    </reaction>
</comment>
<dbReference type="CDD" id="cd16922">
    <property type="entry name" value="HATPase_EvgS-ArcB-TorS-like"/>
    <property type="match status" value="1"/>
</dbReference>
<dbReference type="InterPro" id="IPR042240">
    <property type="entry name" value="CHASE_sf"/>
</dbReference>
<dbReference type="PROSITE" id="PS50109">
    <property type="entry name" value="HIS_KIN"/>
    <property type="match status" value="1"/>
</dbReference>
<dbReference type="InterPro" id="IPR001610">
    <property type="entry name" value="PAC"/>
</dbReference>
<feature type="domain" description="Response regulatory" evidence="14">
    <location>
        <begin position="1658"/>
        <end position="1776"/>
    </location>
</feature>
<evidence type="ECO:0000256" key="3">
    <source>
        <dbReference type="ARBA" id="ARBA00012438"/>
    </source>
</evidence>
<dbReference type="Proteomes" id="UP001246372">
    <property type="component" value="Unassembled WGS sequence"/>
</dbReference>
<feature type="domain" description="PAC" evidence="16">
    <location>
        <begin position="1215"/>
        <end position="1267"/>
    </location>
</feature>
<dbReference type="InterPro" id="IPR006189">
    <property type="entry name" value="CHASE_dom"/>
</dbReference>
<feature type="domain" description="CHASE" evidence="17">
    <location>
        <begin position="152"/>
        <end position="276"/>
    </location>
</feature>
<dbReference type="InterPro" id="IPR008207">
    <property type="entry name" value="Sig_transdc_His_kin_Hpt_dom"/>
</dbReference>
<feature type="domain" description="PAS" evidence="15">
    <location>
        <begin position="1128"/>
        <end position="1183"/>
    </location>
</feature>
<dbReference type="InterPro" id="IPR013767">
    <property type="entry name" value="PAS_fold"/>
</dbReference>
<evidence type="ECO:0000256" key="5">
    <source>
        <dbReference type="ARBA" id="ARBA00022692"/>
    </source>
</evidence>
<dbReference type="Pfam" id="PF00072">
    <property type="entry name" value="Response_reg"/>
    <property type="match status" value="1"/>
</dbReference>
<dbReference type="NCBIfam" id="TIGR00229">
    <property type="entry name" value="sensory_box"/>
    <property type="match status" value="4"/>
</dbReference>
<dbReference type="Pfam" id="PF03924">
    <property type="entry name" value="CHASE"/>
    <property type="match status" value="1"/>
</dbReference>
<dbReference type="Gene3D" id="3.40.50.2300">
    <property type="match status" value="2"/>
</dbReference>
<dbReference type="Pfam" id="PF00989">
    <property type="entry name" value="PAS"/>
    <property type="match status" value="1"/>
</dbReference>
<keyword evidence="20" id="KW-1185">Reference proteome</keyword>
<dbReference type="SUPFAM" id="SSF47384">
    <property type="entry name" value="Homodimeric domain of signal transducing histidine kinase"/>
    <property type="match status" value="1"/>
</dbReference>
<feature type="domain" description="PAC" evidence="16">
    <location>
        <begin position="556"/>
        <end position="610"/>
    </location>
</feature>
<evidence type="ECO:0000256" key="11">
    <source>
        <dbReference type="SAM" id="MobiDB-lite"/>
    </source>
</evidence>
<dbReference type="SUPFAM" id="SSF47226">
    <property type="entry name" value="Histidine-containing phosphotransfer domain, HPT domain"/>
    <property type="match status" value="1"/>
</dbReference>
<evidence type="ECO:0000313" key="19">
    <source>
        <dbReference type="EMBL" id="MDT8999376.1"/>
    </source>
</evidence>
<evidence type="ECO:0000259" key="14">
    <source>
        <dbReference type="PROSITE" id="PS50110"/>
    </source>
</evidence>
<reference evidence="19" key="1">
    <citation type="submission" date="2023-09" db="EMBL/GenBank/DDBJ databases">
        <title>Paucibacter sp. APW11 Genome sequencing and assembly.</title>
        <authorList>
            <person name="Kim I."/>
        </authorList>
    </citation>
    <scope>NUCLEOTIDE SEQUENCE</scope>
    <source>
        <strain evidence="19">APW11</strain>
    </source>
</reference>
<dbReference type="CDD" id="cd00082">
    <property type="entry name" value="HisKA"/>
    <property type="match status" value="1"/>
</dbReference>
<feature type="domain" description="HPt" evidence="18">
    <location>
        <begin position="1823"/>
        <end position="1922"/>
    </location>
</feature>
<keyword evidence="5 12" id="KW-0812">Transmembrane</keyword>
<dbReference type="SMART" id="SM00388">
    <property type="entry name" value="HisKA"/>
    <property type="match status" value="1"/>
</dbReference>
<dbReference type="SMART" id="SM01079">
    <property type="entry name" value="CHASE"/>
    <property type="match status" value="1"/>
</dbReference>
<dbReference type="EMBL" id="JAVXZY010000002">
    <property type="protein sequence ID" value="MDT8999376.1"/>
    <property type="molecule type" value="Genomic_DNA"/>
</dbReference>
<dbReference type="InterPro" id="IPR013656">
    <property type="entry name" value="PAS_4"/>
</dbReference>
<dbReference type="SMART" id="SM00091">
    <property type="entry name" value="PAS"/>
    <property type="match status" value="6"/>
</dbReference>
<dbReference type="PROSITE" id="PS50894">
    <property type="entry name" value="HPT"/>
    <property type="match status" value="1"/>
</dbReference>
<dbReference type="Gene3D" id="1.10.287.130">
    <property type="match status" value="1"/>
</dbReference>
<evidence type="ECO:0000256" key="10">
    <source>
        <dbReference type="PROSITE-ProRule" id="PRU00169"/>
    </source>
</evidence>
<dbReference type="InterPro" id="IPR004358">
    <property type="entry name" value="Sig_transdc_His_kin-like_C"/>
</dbReference>
<evidence type="ECO:0000256" key="9">
    <source>
        <dbReference type="PROSITE-ProRule" id="PRU00110"/>
    </source>
</evidence>
<feature type="domain" description="Response regulatory" evidence="14">
    <location>
        <begin position="1522"/>
        <end position="1638"/>
    </location>
</feature>
<dbReference type="PANTHER" id="PTHR45339">
    <property type="entry name" value="HYBRID SIGNAL TRANSDUCTION HISTIDINE KINASE J"/>
    <property type="match status" value="1"/>
</dbReference>
<dbReference type="CDD" id="cd17546">
    <property type="entry name" value="REC_hyHK_CKI1_RcsC-like"/>
    <property type="match status" value="1"/>
</dbReference>
<dbReference type="InterPro" id="IPR003661">
    <property type="entry name" value="HisK_dim/P_dom"/>
</dbReference>
<dbReference type="InterPro" id="IPR035965">
    <property type="entry name" value="PAS-like_dom_sf"/>
</dbReference>
<proteinExistence type="predicted"/>
<feature type="domain" description="PAS" evidence="15">
    <location>
        <begin position="611"/>
        <end position="684"/>
    </location>
</feature>
<dbReference type="InterPro" id="IPR000700">
    <property type="entry name" value="PAS-assoc_C"/>
</dbReference>
<dbReference type="PROSITE" id="PS50110">
    <property type="entry name" value="RESPONSE_REGULATORY"/>
    <property type="match status" value="2"/>
</dbReference>
<keyword evidence="7" id="KW-0902">Two-component regulatory system</keyword>